<accession>A0A5J5BV80</accession>
<dbReference type="Proteomes" id="UP000325577">
    <property type="component" value="Linkage Group LG1"/>
</dbReference>
<reference evidence="2 3" key="1">
    <citation type="submission" date="2019-09" db="EMBL/GenBank/DDBJ databases">
        <title>A chromosome-level genome assembly of the Chinese tupelo Nyssa sinensis.</title>
        <authorList>
            <person name="Yang X."/>
            <person name="Kang M."/>
            <person name="Yang Y."/>
            <person name="Xiong H."/>
            <person name="Wang M."/>
            <person name="Zhang Z."/>
            <person name="Wang Z."/>
            <person name="Wu H."/>
            <person name="Ma T."/>
            <person name="Liu J."/>
            <person name="Xi Z."/>
        </authorList>
    </citation>
    <scope>NUCLEOTIDE SEQUENCE [LARGE SCALE GENOMIC DNA]</scope>
    <source>
        <strain evidence="2">J267</strain>
        <tissue evidence="2">Leaf</tissue>
    </source>
</reference>
<name>A0A5J5BV80_9ASTE</name>
<keyword evidence="3" id="KW-1185">Reference proteome</keyword>
<feature type="compositionally biased region" description="Basic and acidic residues" evidence="1">
    <location>
        <begin position="105"/>
        <end position="118"/>
    </location>
</feature>
<gene>
    <name evidence="2" type="ORF">F0562_003328</name>
</gene>
<evidence type="ECO:0000313" key="2">
    <source>
        <dbReference type="EMBL" id="KAA8546899.1"/>
    </source>
</evidence>
<dbReference type="AlphaFoldDB" id="A0A5J5BV80"/>
<proteinExistence type="predicted"/>
<protein>
    <submittedName>
        <fullName evidence="2">Uncharacterized protein</fullName>
    </submittedName>
</protein>
<dbReference type="EMBL" id="CM018032">
    <property type="protein sequence ID" value="KAA8546899.1"/>
    <property type="molecule type" value="Genomic_DNA"/>
</dbReference>
<evidence type="ECO:0000313" key="3">
    <source>
        <dbReference type="Proteomes" id="UP000325577"/>
    </source>
</evidence>
<sequence length="170" mass="18920">MSSDKLTPRAWFEREKNIEHPLRDPTVLVHGGIGLEEGEASPVRLSWAEQADSSQFIPKEALVLEEDYGGFSVNTNFLYANDTARGLDTSRGTVSYGRRGFHRGGRGEWRSHEEDERHHHPNPVPAYPITHHNVSNGEGISTLKYTGGCDMQTQGYATSPTDKANAQRKS</sequence>
<evidence type="ECO:0000256" key="1">
    <source>
        <dbReference type="SAM" id="MobiDB-lite"/>
    </source>
</evidence>
<organism evidence="2 3">
    <name type="scientific">Nyssa sinensis</name>
    <dbReference type="NCBI Taxonomy" id="561372"/>
    <lineage>
        <taxon>Eukaryota</taxon>
        <taxon>Viridiplantae</taxon>
        <taxon>Streptophyta</taxon>
        <taxon>Embryophyta</taxon>
        <taxon>Tracheophyta</taxon>
        <taxon>Spermatophyta</taxon>
        <taxon>Magnoliopsida</taxon>
        <taxon>eudicotyledons</taxon>
        <taxon>Gunneridae</taxon>
        <taxon>Pentapetalae</taxon>
        <taxon>asterids</taxon>
        <taxon>Cornales</taxon>
        <taxon>Nyssaceae</taxon>
        <taxon>Nyssa</taxon>
    </lineage>
</organism>
<feature type="region of interest" description="Disordered" evidence="1">
    <location>
        <begin position="98"/>
        <end position="129"/>
    </location>
</feature>